<evidence type="ECO:0000256" key="2">
    <source>
        <dbReference type="ARBA" id="ARBA00006228"/>
    </source>
</evidence>
<name>A0A3N5Y090_9ALTE</name>
<dbReference type="RefSeq" id="WP_124026942.1">
    <property type="nucleotide sequence ID" value="NZ_JBHRSN010000015.1"/>
</dbReference>
<dbReference type="PANTHER" id="PTHR34584">
    <property type="entry name" value="NA(+)/H(+) ANTIPORTER SUBUNIT E1"/>
    <property type="match status" value="1"/>
</dbReference>
<evidence type="ECO:0000256" key="7">
    <source>
        <dbReference type="SAM" id="Phobius"/>
    </source>
</evidence>
<organism evidence="8 9">
    <name type="scientific">Alteromonas sediminis</name>
    <dbReference type="NCBI Taxonomy" id="2259342"/>
    <lineage>
        <taxon>Bacteria</taxon>
        <taxon>Pseudomonadati</taxon>
        <taxon>Pseudomonadota</taxon>
        <taxon>Gammaproteobacteria</taxon>
        <taxon>Alteromonadales</taxon>
        <taxon>Alteromonadaceae</taxon>
        <taxon>Alteromonas/Salinimonas group</taxon>
        <taxon>Alteromonas</taxon>
    </lineage>
</organism>
<keyword evidence="3" id="KW-1003">Cell membrane</keyword>
<dbReference type="GO" id="GO:0005886">
    <property type="term" value="C:plasma membrane"/>
    <property type="evidence" value="ECO:0007669"/>
    <property type="project" value="UniProtKB-SubCell"/>
</dbReference>
<evidence type="ECO:0000256" key="4">
    <source>
        <dbReference type="ARBA" id="ARBA00022692"/>
    </source>
</evidence>
<keyword evidence="6 7" id="KW-0472">Membrane</keyword>
<evidence type="ECO:0000256" key="1">
    <source>
        <dbReference type="ARBA" id="ARBA00004651"/>
    </source>
</evidence>
<dbReference type="EMBL" id="RPOK01000002">
    <property type="protein sequence ID" value="RPJ67037.1"/>
    <property type="molecule type" value="Genomic_DNA"/>
</dbReference>
<dbReference type="Pfam" id="PF01899">
    <property type="entry name" value="MNHE"/>
    <property type="match status" value="1"/>
</dbReference>
<gene>
    <name evidence="8" type="ORF">DRW07_05690</name>
</gene>
<feature type="transmembrane region" description="Helical" evidence="7">
    <location>
        <begin position="30"/>
        <end position="52"/>
    </location>
</feature>
<dbReference type="InterPro" id="IPR002758">
    <property type="entry name" value="Cation_antiport_E"/>
</dbReference>
<evidence type="ECO:0000313" key="8">
    <source>
        <dbReference type="EMBL" id="RPJ67037.1"/>
    </source>
</evidence>
<proteinExistence type="inferred from homology"/>
<evidence type="ECO:0000256" key="3">
    <source>
        <dbReference type="ARBA" id="ARBA00022475"/>
    </source>
</evidence>
<comment type="similarity">
    <text evidence="2">Belongs to the CPA3 antiporters (TC 2.A.63) subunit E family.</text>
</comment>
<keyword evidence="4 7" id="KW-0812">Transmembrane</keyword>
<accession>A0A3N5Y090</accession>
<comment type="caution">
    <text evidence="8">The sequence shown here is derived from an EMBL/GenBank/DDBJ whole genome shotgun (WGS) entry which is preliminary data.</text>
</comment>
<keyword evidence="5 7" id="KW-1133">Transmembrane helix</keyword>
<evidence type="ECO:0000313" key="9">
    <source>
        <dbReference type="Proteomes" id="UP000275281"/>
    </source>
</evidence>
<dbReference type="NCBIfam" id="NF006518">
    <property type="entry name" value="PRK08965.1-2"/>
    <property type="match status" value="1"/>
</dbReference>
<keyword evidence="9" id="KW-1185">Reference proteome</keyword>
<comment type="subcellular location">
    <subcellularLocation>
        <location evidence="1">Cell membrane</location>
        <topology evidence="1">Multi-pass membrane protein</topology>
    </subcellularLocation>
</comment>
<dbReference type="AlphaFoldDB" id="A0A3N5Y090"/>
<dbReference type="PIRSF" id="PIRSF019239">
    <property type="entry name" value="MrpE"/>
    <property type="match status" value="1"/>
</dbReference>
<evidence type="ECO:0000256" key="6">
    <source>
        <dbReference type="ARBA" id="ARBA00023136"/>
    </source>
</evidence>
<dbReference type="GO" id="GO:0008324">
    <property type="term" value="F:monoatomic cation transmembrane transporter activity"/>
    <property type="evidence" value="ECO:0007669"/>
    <property type="project" value="InterPro"/>
</dbReference>
<reference evidence="8 9" key="1">
    <citation type="submission" date="2018-11" db="EMBL/GenBank/DDBJ databases">
        <authorList>
            <person name="Ye M.-Q."/>
            <person name="Du Z.-J."/>
        </authorList>
    </citation>
    <scope>NUCLEOTIDE SEQUENCE [LARGE SCALE GENOMIC DNA]</scope>
    <source>
        <strain evidence="8 9">U0105</strain>
    </source>
</reference>
<dbReference type="PANTHER" id="PTHR34584:SF1">
    <property type="entry name" value="NA(+)_H(+) ANTIPORTER SUBUNIT E1"/>
    <property type="match status" value="1"/>
</dbReference>
<dbReference type="Proteomes" id="UP000275281">
    <property type="component" value="Unassembled WGS sequence"/>
</dbReference>
<protein>
    <submittedName>
        <fullName evidence="8">Na+/H+ antiporter subunit E</fullName>
    </submittedName>
</protein>
<sequence>MSMLARLVPMPLHSFMLLIVWLMINASLSVGHILLGTLLGIIIPLLCAPLKVPQPSIKKPLKVVSYVLLVIKDIIVANIEVAKLVLGPMNKINPGFIAVPLDLKDNFPITVLASTVTMTPGTVSAEVTKDKAWLYVHVLNMPLDEQELVDVIKQRYESRIKEIFAC</sequence>
<evidence type="ECO:0000256" key="5">
    <source>
        <dbReference type="ARBA" id="ARBA00022989"/>
    </source>
</evidence>
<feature type="transmembrane region" description="Helical" evidence="7">
    <location>
        <begin position="7"/>
        <end position="24"/>
    </location>
</feature>
<dbReference type="OrthoDB" id="9807187at2"/>